<evidence type="ECO:0008006" key="4">
    <source>
        <dbReference type="Google" id="ProtNLM"/>
    </source>
</evidence>
<accession>A0AA37HV49</accession>
<reference evidence="2" key="1">
    <citation type="journal article" date="2016" name="Front. Microbiol.">
        <title>Genome Sequence of the Piezophilic, Mesophilic Sulfate-Reducing Bacterium Desulfovibrio indicus J2T.</title>
        <authorList>
            <person name="Cao J."/>
            <person name="Maignien L."/>
            <person name="Shao Z."/>
            <person name="Alain K."/>
            <person name="Jebbar M."/>
        </authorList>
    </citation>
    <scope>NUCLEOTIDE SEQUENCE</scope>
    <source>
        <strain evidence="2">NBRC 103626</strain>
    </source>
</reference>
<keyword evidence="1" id="KW-0472">Membrane</keyword>
<feature type="transmembrane region" description="Helical" evidence="1">
    <location>
        <begin position="305"/>
        <end position="321"/>
    </location>
</feature>
<keyword evidence="3" id="KW-1185">Reference proteome</keyword>
<feature type="transmembrane region" description="Helical" evidence="1">
    <location>
        <begin position="372"/>
        <end position="393"/>
    </location>
</feature>
<feature type="transmembrane region" description="Helical" evidence="1">
    <location>
        <begin position="209"/>
        <end position="228"/>
    </location>
</feature>
<evidence type="ECO:0000313" key="2">
    <source>
        <dbReference type="EMBL" id="GJD82074.1"/>
    </source>
</evidence>
<keyword evidence="1" id="KW-1133">Transmembrane helix</keyword>
<sequence length="421" mass="45871">MHDAVIKRPRLRTHHVVAIMVSVAAMIIILYRSVLHVESADAHWWFLPWLRHILDHGVVQTLSINLPVLVPEANNAGNYTPPYLYLLSVGSYASAFADDLTVIKMVSISGAIFCAASLAYLLSGYVRREIALCGAIAYLLLPSVVSNAAAWGQIESFYTGFVLIAVARAGRDDLVSCMIAFGVAVSIKLQAVFIAPFLLYLVISRRASVGVLVIPPVVYALMMVPAWMAGRPARDLAMIYVEQSHAYPWLSMNAPNPWTFVQYFRLIPQPTGMVLGIGAGLVVGLTIAGLGFVRRESGRRDEGPELLLIALASATLIPYVLPKMGDRYFFMADTLSYALAIAHTRRWSVGAALAIQIGSFGAYLTHFTGYRVGTGLGVLAMTVAVIVICSRMLELRHLRQGVRSFGIGGRVGEGRPVVERI</sequence>
<organism evidence="2 3">
    <name type="scientific">Methylobacterium gregans</name>
    <dbReference type="NCBI Taxonomy" id="374424"/>
    <lineage>
        <taxon>Bacteria</taxon>
        <taxon>Pseudomonadati</taxon>
        <taxon>Pseudomonadota</taxon>
        <taxon>Alphaproteobacteria</taxon>
        <taxon>Hyphomicrobiales</taxon>
        <taxon>Methylobacteriaceae</taxon>
        <taxon>Methylobacterium</taxon>
    </lineage>
</organism>
<dbReference type="RefSeq" id="WP_238307289.1">
    <property type="nucleotide sequence ID" value="NZ_BPQM01000190.1"/>
</dbReference>
<feature type="transmembrane region" description="Helical" evidence="1">
    <location>
        <begin position="16"/>
        <end position="35"/>
    </location>
</feature>
<feature type="transmembrane region" description="Helical" evidence="1">
    <location>
        <begin position="130"/>
        <end position="151"/>
    </location>
</feature>
<comment type="caution">
    <text evidence="2">The sequence shown here is derived from an EMBL/GenBank/DDBJ whole genome shotgun (WGS) entry which is preliminary data.</text>
</comment>
<evidence type="ECO:0000256" key="1">
    <source>
        <dbReference type="SAM" id="Phobius"/>
    </source>
</evidence>
<dbReference type="Proteomes" id="UP001055108">
    <property type="component" value="Unassembled WGS sequence"/>
</dbReference>
<evidence type="ECO:0000313" key="3">
    <source>
        <dbReference type="Proteomes" id="UP001055108"/>
    </source>
</evidence>
<feature type="transmembrane region" description="Helical" evidence="1">
    <location>
        <begin position="102"/>
        <end position="123"/>
    </location>
</feature>
<protein>
    <recommendedName>
        <fullName evidence="4">Glycosyltransferase RgtA/B/C/D-like domain-containing protein</fullName>
    </recommendedName>
</protein>
<dbReference type="AlphaFoldDB" id="A0AA37HV49"/>
<gene>
    <name evidence="2" type="ORF">NBEOAGPD_5333</name>
</gene>
<name>A0AA37HV49_9HYPH</name>
<keyword evidence="1" id="KW-0812">Transmembrane</keyword>
<feature type="transmembrane region" description="Helical" evidence="1">
    <location>
        <begin position="178"/>
        <end position="202"/>
    </location>
</feature>
<proteinExistence type="predicted"/>
<feature type="transmembrane region" description="Helical" evidence="1">
    <location>
        <begin position="273"/>
        <end position="293"/>
    </location>
</feature>
<reference evidence="2" key="2">
    <citation type="submission" date="2021-08" db="EMBL/GenBank/DDBJ databases">
        <authorList>
            <person name="Tani A."/>
            <person name="Ola A."/>
            <person name="Ogura Y."/>
            <person name="Katsura K."/>
            <person name="Hayashi T."/>
        </authorList>
    </citation>
    <scope>NUCLEOTIDE SEQUENCE</scope>
    <source>
        <strain evidence="2">NBRC 103626</strain>
    </source>
</reference>
<dbReference type="EMBL" id="BPQM01000190">
    <property type="protein sequence ID" value="GJD82074.1"/>
    <property type="molecule type" value="Genomic_DNA"/>
</dbReference>